<accession>A0A0A8YKV8</accession>
<proteinExistence type="predicted"/>
<reference evidence="1" key="1">
    <citation type="submission" date="2014-09" db="EMBL/GenBank/DDBJ databases">
        <authorList>
            <person name="Magalhaes I.L.F."/>
            <person name="Oliveira U."/>
            <person name="Santos F.R."/>
            <person name="Vidigal T.H.D.A."/>
            <person name="Brescovit A.D."/>
            <person name="Santos A.J."/>
        </authorList>
    </citation>
    <scope>NUCLEOTIDE SEQUENCE</scope>
    <source>
        <tissue evidence="1">Shoot tissue taken approximately 20 cm above the soil surface</tissue>
    </source>
</reference>
<evidence type="ECO:0000313" key="1">
    <source>
        <dbReference type="EMBL" id="JAD27046.1"/>
    </source>
</evidence>
<sequence>MFFTAPALNISYLIVSLGSVTMHGTPLRATIFFHTAQYRLYLMSPQDVL</sequence>
<reference evidence="1" key="2">
    <citation type="journal article" date="2015" name="Data Brief">
        <title>Shoot transcriptome of the giant reed, Arundo donax.</title>
        <authorList>
            <person name="Barrero R.A."/>
            <person name="Guerrero F.D."/>
            <person name="Moolhuijzen P."/>
            <person name="Goolsby J.A."/>
            <person name="Tidwell J."/>
            <person name="Bellgard S.E."/>
            <person name="Bellgard M.I."/>
        </authorList>
    </citation>
    <scope>NUCLEOTIDE SEQUENCE</scope>
    <source>
        <tissue evidence="1">Shoot tissue taken approximately 20 cm above the soil surface</tissue>
    </source>
</reference>
<protein>
    <submittedName>
        <fullName evidence="1">Uncharacterized protein</fullName>
    </submittedName>
</protein>
<name>A0A0A8YKV8_ARUDO</name>
<organism evidence="1">
    <name type="scientific">Arundo donax</name>
    <name type="common">Giant reed</name>
    <name type="synonym">Donax arundinaceus</name>
    <dbReference type="NCBI Taxonomy" id="35708"/>
    <lineage>
        <taxon>Eukaryota</taxon>
        <taxon>Viridiplantae</taxon>
        <taxon>Streptophyta</taxon>
        <taxon>Embryophyta</taxon>
        <taxon>Tracheophyta</taxon>
        <taxon>Spermatophyta</taxon>
        <taxon>Magnoliopsida</taxon>
        <taxon>Liliopsida</taxon>
        <taxon>Poales</taxon>
        <taxon>Poaceae</taxon>
        <taxon>PACMAD clade</taxon>
        <taxon>Arundinoideae</taxon>
        <taxon>Arundineae</taxon>
        <taxon>Arundo</taxon>
    </lineage>
</organism>
<dbReference type="EMBL" id="GBRH01270849">
    <property type="protein sequence ID" value="JAD27046.1"/>
    <property type="molecule type" value="Transcribed_RNA"/>
</dbReference>
<dbReference type="AlphaFoldDB" id="A0A0A8YKV8"/>